<sequence>MLREFRIYRKAAELPENWNSTVGIQNILLTREYFSALEESGPKNMDCYFAGFFLNGELVGGALFQCLDFRRHSTFQKDTVSFSIRNVLTRLFSKNVMILGNNMLTGQNGFYFNLSGISAGEVISWINEASRHIQKMAGRTSIVMFKDYRPDFAAFFNQKSYRHYHRFSVQPNMVLSLRPDWKCFEDYLNDISKKYRARARTARRKLEGIHVREMDLHQVTSQRIRINELYYHVAENALFNTFFLAENHFESMKVHLGDHFRIFGYFSGEELIGFYTLILNHGDVDTYFLGYDKNLQKPKQLYLNMLLDMVEFGIRQRFKRIIFGRTALEIKSTVGAAPVEIVGLIRHTHPVINLFMEKVFSSVSPKADWIQRNPFKKD</sequence>
<reference evidence="1 2" key="1">
    <citation type="submission" date="2023-07" db="EMBL/GenBank/DDBJ databases">
        <title>Functional and genomic diversity of the sorghum phyllosphere microbiome.</title>
        <authorList>
            <person name="Shade A."/>
        </authorList>
    </citation>
    <scope>NUCLEOTIDE SEQUENCE [LARGE SCALE GENOMIC DNA]</scope>
    <source>
        <strain evidence="1 2">SORGH_AS_1064</strain>
    </source>
</reference>
<dbReference type="RefSeq" id="WP_307451042.1">
    <property type="nucleotide sequence ID" value="NZ_JAUTAL010000001.1"/>
</dbReference>
<dbReference type="EMBL" id="JAUTAL010000001">
    <property type="protein sequence ID" value="MDQ1097492.1"/>
    <property type="molecule type" value="Genomic_DNA"/>
</dbReference>
<dbReference type="Gene3D" id="3.40.630.30">
    <property type="match status" value="1"/>
</dbReference>
<comment type="caution">
    <text evidence="1">The sequence shown here is derived from an EMBL/GenBank/DDBJ whole genome shotgun (WGS) entry which is preliminary data.</text>
</comment>
<accession>A0ABU0TKC5</accession>
<dbReference type="SUPFAM" id="SSF55729">
    <property type="entry name" value="Acyl-CoA N-acyltransferases (Nat)"/>
    <property type="match status" value="1"/>
</dbReference>
<dbReference type="InterPro" id="IPR016181">
    <property type="entry name" value="Acyl_CoA_acyltransferase"/>
</dbReference>
<proteinExistence type="predicted"/>
<dbReference type="Proteomes" id="UP001225072">
    <property type="component" value="Unassembled WGS sequence"/>
</dbReference>
<evidence type="ECO:0000313" key="1">
    <source>
        <dbReference type="EMBL" id="MDQ1097492.1"/>
    </source>
</evidence>
<protein>
    <submittedName>
        <fullName evidence="1">N-acyltransferase</fullName>
    </submittedName>
</protein>
<organism evidence="1 2">
    <name type="scientific">Chryseobacterium camelliae</name>
    <dbReference type="NCBI Taxonomy" id="1265445"/>
    <lineage>
        <taxon>Bacteria</taxon>
        <taxon>Pseudomonadati</taxon>
        <taxon>Bacteroidota</taxon>
        <taxon>Flavobacteriia</taxon>
        <taxon>Flavobacteriales</taxon>
        <taxon>Weeksellaceae</taxon>
        <taxon>Chryseobacterium group</taxon>
        <taxon>Chryseobacterium</taxon>
    </lineage>
</organism>
<name>A0ABU0TKC5_9FLAO</name>
<keyword evidence="2" id="KW-1185">Reference proteome</keyword>
<gene>
    <name evidence="1" type="ORF">QE404_002639</name>
</gene>
<evidence type="ECO:0000313" key="2">
    <source>
        <dbReference type="Proteomes" id="UP001225072"/>
    </source>
</evidence>